<evidence type="ECO:0000259" key="2">
    <source>
        <dbReference type="PROSITE" id="PS50157"/>
    </source>
</evidence>
<organism evidence="3 4">
    <name type="scientific">Allacma fusca</name>
    <dbReference type="NCBI Taxonomy" id="39272"/>
    <lineage>
        <taxon>Eukaryota</taxon>
        <taxon>Metazoa</taxon>
        <taxon>Ecdysozoa</taxon>
        <taxon>Arthropoda</taxon>
        <taxon>Hexapoda</taxon>
        <taxon>Collembola</taxon>
        <taxon>Symphypleona</taxon>
        <taxon>Sminthuridae</taxon>
        <taxon>Allacma</taxon>
    </lineage>
</organism>
<evidence type="ECO:0000313" key="4">
    <source>
        <dbReference type="Proteomes" id="UP000708208"/>
    </source>
</evidence>
<dbReference type="EMBL" id="CAJVCH010516063">
    <property type="protein sequence ID" value="CAG7821587.1"/>
    <property type="molecule type" value="Genomic_DNA"/>
</dbReference>
<dbReference type="InterPro" id="IPR013087">
    <property type="entry name" value="Znf_C2H2_type"/>
</dbReference>
<dbReference type="AlphaFoldDB" id="A0A8J2KT72"/>
<sequence>MIQLLKNLSGIPDETCPASWCNGGFLVPICTLRNAGIKMYSTVQRQHESILLGNFIDEDWVQNGGYQCCTCGKNHDWGRQWDAKLLKQKWMEGRTGVVGQPHKLEYSCTQCPKSYNVKKEFNRHLKESHGQKT</sequence>
<keyword evidence="1" id="KW-0479">Metal-binding</keyword>
<comment type="caution">
    <text evidence="3">The sequence shown here is derived from an EMBL/GenBank/DDBJ whole genome shotgun (WGS) entry which is preliminary data.</text>
</comment>
<name>A0A8J2KT72_9HEXA</name>
<gene>
    <name evidence="3" type="ORF">AFUS01_LOCUS31918</name>
</gene>
<dbReference type="SMART" id="SM00355">
    <property type="entry name" value="ZnF_C2H2"/>
    <property type="match status" value="1"/>
</dbReference>
<proteinExistence type="predicted"/>
<feature type="domain" description="C2H2-type" evidence="2">
    <location>
        <begin position="106"/>
        <end position="133"/>
    </location>
</feature>
<evidence type="ECO:0000256" key="1">
    <source>
        <dbReference type="PROSITE-ProRule" id="PRU00042"/>
    </source>
</evidence>
<protein>
    <recommendedName>
        <fullName evidence="2">C2H2-type domain-containing protein</fullName>
    </recommendedName>
</protein>
<keyword evidence="1" id="KW-0863">Zinc-finger</keyword>
<dbReference type="GO" id="GO:0008270">
    <property type="term" value="F:zinc ion binding"/>
    <property type="evidence" value="ECO:0007669"/>
    <property type="project" value="UniProtKB-KW"/>
</dbReference>
<reference evidence="3" key="1">
    <citation type="submission" date="2021-06" db="EMBL/GenBank/DDBJ databases">
        <authorList>
            <person name="Hodson N. C."/>
            <person name="Mongue J. A."/>
            <person name="Jaron S. K."/>
        </authorList>
    </citation>
    <scope>NUCLEOTIDE SEQUENCE</scope>
</reference>
<evidence type="ECO:0000313" key="3">
    <source>
        <dbReference type="EMBL" id="CAG7821587.1"/>
    </source>
</evidence>
<dbReference type="PROSITE" id="PS00028">
    <property type="entry name" value="ZINC_FINGER_C2H2_1"/>
    <property type="match status" value="1"/>
</dbReference>
<feature type="non-terminal residue" evidence="3">
    <location>
        <position position="1"/>
    </location>
</feature>
<accession>A0A8J2KT72</accession>
<keyword evidence="1" id="KW-0862">Zinc</keyword>
<keyword evidence="4" id="KW-1185">Reference proteome</keyword>
<dbReference type="Proteomes" id="UP000708208">
    <property type="component" value="Unassembled WGS sequence"/>
</dbReference>
<dbReference type="PROSITE" id="PS50157">
    <property type="entry name" value="ZINC_FINGER_C2H2_2"/>
    <property type="match status" value="1"/>
</dbReference>